<dbReference type="Proteomes" id="UP000008178">
    <property type="component" value="Chromosome"/>
</dbReference>
<dbReference type="InterPro" id="IPR035919">
    <property type="entry name" value="EAL_sf"/>
</dbReference>
<dbReference type="GeneID" id="93722529"/>
<protein>
    <submittedName>
        <fullName evidence="3">Two-component system, PleD related family, response regulator</fullName>
    </submittedName>
</protein>
<dbReference type="RefSeq" id="WP_014078837.1">
    <property type="nucleotide sequence ID" value="NC_015977.1"/>
</dbReference>
<dbReference type="InterPro" id="IPR043128">
    <property type="entry name" value="Rev_trsase/Diguanyl_cyclase"/>
</dbReference>
<dbReference type="HOGENOM" id="CLU_000445_70_50_9"/>
<dbReference type="PANTHER" id="PTHR33121">
    <property type="entry name" value="CYCLIC DI-GMP PHOSPHODIESTERASE PDEF"/>
    <property type="match status" value="1"/>
</dbReference>
<dbReference type="PANTHER" id="PTHR33121:SF70">
    <property type="entry name" value="SIGNALING PROTEIN YKOW"/>
    <property type="match status" value="1"/>
</dbReference>
<dbReference type="SMART" id="SM00267">
    <property type="entry name" value="GGDEF"/>
    <property type="match status" value="1"/>
</dbReference>
<dbReference type="KEGG" id="rho:RHOM_03350"/>
<dbReference type="CDD" id="cd01948">
    <property type="entry name" value="EAL"/>
    <property type="match status" value="1"/>
</dbReference>
<dbReference type="Pfam" id="PF08447">
    <property type="entry name" value="PAS_3"/>
    <property type="match status" value="1"/>
</dbReference>
<feature type="domain" description="EAL" evidence="1">
    <location>
        <begin position="302"/>
        <end position="557"/>
    </location>
</feature>
<name>G2T207_ROSHA</name>
<evidence type="ECO:0000259" key="2">
    <source>
        <dbReference type="PROSITE" id="PS50887"/>
    </source>
</evidence>
<dbReference type="InterPro" id="IPR000160">
    <property type="entry name" value="GGDEF_dom"/>
</dbReference>
<dbReference type="CDD" id="cd01949">
    <property type="entry name" value="GGDEF"/>
    <property type="match status" value="1"/>
</dbReference>
<dbReference type="BioCyc" id="RHOM585394:G1H02-691-MONOMER"/>
<dbReference type="InterPro" id="IPR035965">
    <property type="entry name" value="PAS-like_dom_sf"/>
</dbReference>
<dbReference type="eggNOG" id="COG2200">
    <property type="taxonomic scope" value="Bacteria"/>
</dbReference>
<dbReference type="PROSITE" id="PS50887">
    <property type="entry name" value="GGDEF"/>
    <property type="match status" value="1"/>
</dbReference>
<gene>
    <name evidence="3" type="ordered locus">RHOM_03350</name>
</gene>
<dbReference type="OrthoDB" id="9805474at2"/>
<dbReference type="Pfam" id="PF00563">
    <property type="entry name" value="EAL"/>
    <property type="match status" value="1"/>
</dbReference>
<dbReference type="GO" id="GO:0071111">
    <property type="term" value="F:cyclic-guanylate-specific phosphodiesterase activity"/>
    <property type="evidence" value="ECO:0007669"/>
    <property type="project" value="InterPro"/>
</dbReference>
<dbReference type="InterPro" id="IPR001633">
    <property type="entry name" value="EAL_dom"/>
</dbReference>
<proteinExistence type="predicted"/>
<dbReference type="STRING" id="585394.RHOM_03350"/>
<reference evidence="3 4" key="1">
    <citation type="journal article" date="2015" name="Genome Announc.">
        <title>Complete genome sequence of the human gut symbiont Roseburia hominis.</title>
        <authorList>
            <person name="Travis A.J."/>
            <person name="Kelly D."/>
            <person name="Flint H.J."/>
            <person name="Aminov R.I."/>
        </authorList>
    </citation>
    <scope>NUCLEOTIDE SEQUENCE [LARGE SCALE GENOMIC DNA]</scope>
    <source>
        <strain evidence="4">DSM 16839 / JCM 17582 / NCIMB 14029 / A2-183</strain>
    </source>
</reference>
<evidence type="ECO:0000259" key="1">
    <source>
        <dbReference type="PROSITE" id="PS50883"/>
    </source>
</evidence>
<dbReference type="eggNOG" id="COG2199">
    <property type="taxonomic scope" value="Bacteria"/>
</dbReference>
<dbReference type="SUPFAM" id="SSF141868">
    <property type="entry name" value="EAL domain-like"/>
    <property type="match status" value="1"/>
</dbReference>
<feature type="domain" description="GGDEF" evidence="2">
    <location>
        <begin position="160"/>
        <end position="293"/>
    </location>
</feature>
<evidence type="ECO:0000313" key="3">
    <source>
        <dbReference type="EMBL" id="AEN95792.1"/>
    </source>
</evidence>
<evidence type="ECO:0000313" key="4">
    <source>
        <dbReference type="Proteomes" id="UP000008178"/>
    </source>
</evidence>
<dbReference type="EMBL" id="CP003040">
    <property type="protein sequence ID" value="AEN95792.1"/>
    <property type="molecule type" value="Genomic_DNA"/>
</dbReference>
<dbReference type="InterPro" id="IPR029787">
    <property type="entry name" value="Nucleotide_cyclase"/>
</dbReference>
<dbReference type="NCBIfam" id="TIGR00254">
    <property type="entry name" value="GGDEF"/>
    <property type="match status" value="1"/>
</dbReference>
<dbReference type="PROSITE" id="PS50883">
    <property type="entry name" value="EAL"/>
    <property type="match status" value="1"/>
</dbReference>
<organism evidence="3 4">
    <name type="scientific">Roseburia hominis (strain DSM 16839 / JCM 17582 / NCIMB 14029 / A2-183)</name>
    <dbReference type="NCBI Taxonomy" id="585394"/>
    <lineage>
        <taxon>Bacteria</taxon>
        <taxon>Bacillati</taxon>
        <taxon>Bacillota</taxon>
        <taxon>Clostridia</taxon>
        <taxon>Lachnospirales</taxon>
        <taxon>Lachnospiraceae</taxon>
        <taxon>Roseburia</taxon>
    </lineage>
</organism>
<dbReference type="Gene3D" id="3.30.70.270">
    <property type="match status" value="1"/>
</dbReference>
<dbReference type="AlphaFoldDB" id="G2T207"/>
<dbReference type="InterPro" id="IPR050706">
    <property type="entry name" value="Cyclic-di-GMP_PDE-like"/>
</dbReference>
<accession>G2T207</accession>
<dbReference type="SUPFAM" id="SSF55785">
    <property type="entry name" value="PYP-like sensor domain (PAS domain)"/>
    <property type="match status" value="1"/>
</dbReference>
<sequence length="559" mass="63846">MKAEVAHFTTEQMVDMVGLLSPCMDDYLYVCDFKEDYYQISPNAVKRFCLPADHFHNVVEMHRQVVYPDDLDLLLVELELLSTGRKVFHNLHYRWMGKNHETIWINCRGRVLSDPEDGSPRYLVGCINEIGAKQKADNVSGLLGEYSLKIFYESRSPKLPQGFLLRIGIDDFKNINESHGNEYGDYILRRTAQCIEENIGPEQSLFHIVADEFAVVDFSGGSVQQAEDLFHEIKKSIYAFIEQNQYKAVYTVSGGIVKNGDVDNSFENAMKLSEFALSEAKERGKNSCYVFEEEEYEDYLKSRTLLRQLHHAVNNGFEGFEAYFQPLVNAANGELTGAETLLRFHSPEGGMVSPGEFIPILEESGLIIPVGRWVLRQALDACREWQKILPEFKVNVNLSYVQVLKSRVLTDVRRIVDEFGVKPSSVCIELTESGYLEENERFDKVWNGLKEYGVLLALDDFGTGYSNLRCLSDLKPAYIKIDRSFTLKALNREYEYRLLNHIVEMSHSLGLHVCVEGIETEGELTKAKQTEPDYIQGFLFGKPCSRAEFTQKFFTKQAG</sequence>
<keyword evidence="4" id="KW-1185">Reference proteome</keyword>
<dbReference type="Pfam" id="PF00990">
    <property type="entry name" value="GGDEF"/>
    <property type="match status" value="1"/>
</dbReference>
<dbReference type="Gene3D" id="3.30.450.20">
    <property type="entry name" value="PAS domain"/>
    <property type="match status" value="1"/>
</dbReference>
<dbReference type="SMART" id="SM00052">
    <property type="entry name" value="EAL"/>
    <property type="match status" value="1"/>
</dbReference>
<dbReference type="SUPFAM" id="SSF55073">
    <property type="entry name" value="Nucleotide cyclase"/>
    <property type="match status" value="1"/>
</dbReference>
<dbReference type="InterPro" id="IPR013655">
    <property type="entry name" value="PAS_fold_3"/>
</dbReference>
<dbReference type="Gene3D" id="3.20.20.450">
    <property type="entry name" value="EAL domain"/>
    <property type="match status" value="1"/>
</dbReference>